<dbReference type="Pfam" id="PF12728">
    <property type="entry name" value="HTH_17"/>
    <property type="match status" value="1"/>
</dbReference>
<reference evidence="2 3" key="1">
    <citation type="submission" date="2019-07" db="EMBL/GenBank/DDBJ databases">
        <title>Whole genome shotgun sequence of Microvirga aerophila NBRC 106136.</title>
        <authorList>
            <person name="Hosoyama A."/>
            <person name="Uohara A."/>
            <person name="Ohji S."/>
            <person name="Ichikawa N."/>
        </authorList>
    </citation>
    <scope>NUCLEOTIDE SEQUENCE [LARGE SCALE GENOMIC DNA]</scope>
    <source>
        <strain evidence="2 3">NBRC 106136</strain>
    </source>
</reference>
<organism evidence="2 3">
    <name type="scientific">Microvirga aerophila</name>
    <dbReference type="NCBI Taxonomy" id="670291"/>
    <lineage>
        <taxon>Bacteria</taxon>
        <taxon>Pseudomonadati</taxon>
        <taxon>Pseudomonadota</taxon>
        <taxon>Alphaproteobacteria</taxon>
        <taxon>Hyphomicrobiales</taxon>
        <taxon>Methylobacteriaceae</taxon>
        <taxon>Microvirga</taxon>
    </lineage>
</organism>
<protein>
    <recommendedName>
        <fullName evidence="1">Helix-turn-helix domain-containing protein</fullName>
    </recommendedName>
</protein>
<dbReference type="GO" id="GO:0003677">
    <property type="term" value="F:DNA binding"/>
    <property type="evidence" value="ECO:0007669"/>
    <property type="project" value="InterPro"/>
</dbReference>
<dbReference type="InterPro" id="IPR041657">
    <property type="entry name" value="HTH_17"/>
</dbReference>
<dbReference type="NCBIfam" id="TIGR01764">
    <property type="entry name" value="excise"/>
    <property type="match status" value="1"/>
</dbReference>
<evidence type="ECO:0000259" key="1">
    <source>
        <dbReference type="Pfam" id="PF12728"/>
    </source>
</evidence>
<proteinExistence type="predicted"/>
<comment type="caution">
    <text evidence="2">The sequence shown here is derived from an EMBL/GenBank/DDBJ whole genome shotgun (WGS) entry which is preliminary data.</text>
</comment>
<feature type="domain" description="Helix-turn-helix" evidence="1">
    <location>
        <begin position="8"/>
        <end position="54"/>
    </location>
</feature>
<evidence type="ECO:0000313" key="3">
    <source>
        <dbReference type="Proteomes" id="UP000321085"/>
    </source>
</evidence>
<dbReference type="Proteomes" id="UP000321085">
    <property type="component" value="Unassembled WGS sequence"/>
</dbReference>
<sequence length="71" mass="7795">MHPPLVHSVNEFCALLRIGRTMAYQMMAAGEISYVLIGRRRKIPHAEVVAYLNRSIEQCKSDAASGGGPKP</sequence>
<gene>
    <name evidence="2" type="ORF">MAE02_49700</name>
</gene>
<name>A0A512BZ80_9HYPH</name>
<dbReference type="AlphaFoldDB" id="A0A512BZ80"/>
<accession>A0A512BZ80</accession>
<dbReference type="EMBL" id="BJYU01000097">
    <property type="protein sequence ID" value="GEO17274.1"/>
    <property type="molecule type" value="Genomic_DNA"/>
</dbReference>
<dbReference type="RefSeq" id="WP_162815587.1">
    <property type="nucleotide sequence ID" value="NZ_BJYU01000097.1"/>
</dbReference>
<dbReference type="InterPro" id="IPR010093">
    <property type="entry name" value="SinI_DNA-bd"/>
</dbReference>
<keyword evidence="3" id="KW-1185">Reference proteome</keyword>
<evidence type="ECO:0000313" key="2">
    <source>
        <dbReference type="EMBL" id="GEO17274.1"/>
    </source>
</evidence>